<protein>
    <submittedName>
        <fullName evidence="1">Uncharacterized protein</fullName>
    </submittedName>
</protein>
<comment type="caution">
    <text evidence="1">The sequence shown here is derived from an EMBL/GenBank/DDBJ whole genome shotgun (WGS) entry which is preliminary data.</text>
</comment>
<name>A0A1T2KZS7_9GAMM</name>
<sequence length="203" mass="22578">MEFYDIYTGEIREIIASMEYGANGEIACASFDGKKCLSAKDHDVSEIEYDKNLKALVCGPQKTYFPFGQVPSVSREMDWCGEIYLQKRFFSATPSGAGWGLMELDSQHYLTNYTHGPDGEVTCILRKYDKSCLNLASFMPYNPSTKPVLSKRHLDRMSIYACKPGERVSGPGAADVDVCGHALSVKNGIQQNLNSLYVRILAC</sequence>
<gene>
    <name evidence="1" type="ORF">BOW53_15960</name>
</gene>
<accession>A0A1T2KZS7</accession>
<reference evidence="1 2" key="1">
    <citation type="submission" date="2016-11" db="EMBL/GenBank/DDBJ databases">
        <title>Mixed transmission modes and dynamic genome evolution in an obligate animal-bacterial symbiosis.</title>
        <authorList>
            <person name="Russell S.L."/>
            <person name="Corbett-Detig R.B."/>
            <person name="Cavanaugh C.M."/>
        </authorList>
    </citation>
    <scope>NUCLEOTIDE SEQUENCE [LARGE SCALE GENOMIC DNA]</scope>
    <source>
        <strain evidence="1">Sveles-Q1</strain>
    </source>
</reference>
<dbReference type="EMBL" id="MPRL01000103">
    <property type="protein sequence ID" value="OOZ38314.1"/>
    <property type="molecule type" value="Genomic_DNA"/>
</dbReference>
<dbReference type="AlphaFoldDB" id="A0A1T2KZS7"/>
<keyword evidence="2" id="KW-1185">Reference proteome</keyword>
<dbReference type="Proteomes" id="UP000191110">
    <property type="component" value="Unassembled WGS sequence"/>
</dbReference>
<evidence type="ECO:0000313" key="1">
    <source>
        <dbReference type="EMBL" id="OOZ38314.1"/>
    </source>
</evidence>
<evidence type="ECO:0000313" key="2">
    <source>
        <dbReference type="Proteomes" id="UP000191110"/>
    </source>
</evidence>
<organism evidence="1 2">
    <name type="scientific">Solemya pervernicosa gill symbiont</name>
    <dbReference type="NCBI Taxonomy" id="642797"/>
    <lineage>
        <taxon>Bacteria</taxon>
        <taxon>Pseudomonadati</taxon>
        <taxon>Pseudomonadota</taxon>
        <taxon>Gammaproteobacteria</taxon>
        <taxon>sulfur-oxidizing symbionts</taxon>
    </lineage>
</organism>
<proteinExistence type="predicted"/>